<dbReference type="PANTHER" id="PTHR32196:SF19">
    <property type="entry name" value="GALACTOFURANOSE TRANSPORTER PERMEASE PROTEIN YTFT"/>
    <property type="match status" value="1"/>
</dbReference>
<evidence type="ECO:0000313" key="8">
    <source>
        <dbReference type="Proteomes" id="UP000536179"/>
    </source>
</evidence>
<evidence type="ECO:0000256" key="2">
    <source>
        <dbReference type="ARBA" id="ARBA00022475"/>
    </source>
</evidence>
<evidence type="ECO:0000256" key="3">
    <source>
        <dbReference type="ARBA" id="ARBA00022692"/>
    </source>
</evidence>
<evidence type="ECO:0000256" key="5">
    <source>
        <dbReference type="ARBA" id="ARBA00023136"/>
    </source>
</evidence>
<comment type="caution">
    <text evidence="7">The sequence shown here is derived from an EMBL/GenBank/DDBJ whole genome shotgun (WGS) entry which is preliminary data.</text>
</comment>
<accession>A0A7W5DY93</accession>
<keyword evidence="4 6" id="KW-1133">Transmembrane helix</keyword>
<feature type="transmembrane region" description="Helical" evidence="6">
    <location>
        <begin position="192"/>
        <end position="213"/>
    </location>
</feature>
<feature type="transmembrane region" description="Helical" evidence="6">
    <location>
        <begin position="299"/>
        <end position="319"/>
    </location>
</feature>
<dbReference type="EMBL" id="JACHXU010000007">
    <property type="protein sequence ID" value="MBB3206729.1"/>
    <property type="molecule type" value="Genomic_DNA"/>
</dbReference>
<sequence>MTDHSVPSTTAEAIQPSEASNRISVIRLMGSRLVWPLVSLAVVLVFNAIFIPSFFAVEVRDGAFYGSLIDVLNRGSIGIILAMGMTLVIATGGVDLSVGSVMAISGAVAALILTETQLGMWAVLPCALLVAVLAGAMNGVLVAYLKIQPIIATLILMVSGRGIAKFITGEKIITIGDDSYNYFFDFIGKGHLFGLPFTVTIFLSLFVVTGLFVRMTSLGLFIESVGANETASRASGIADKWIKIAVYIFAAFCAVIAGLIDSSNINAADTMNAGVFTELDAIFAVVVGGTALTGGRFSLTGSLIGAVLLQTLMTTLYTYGVPSDVAPVPKAIVIVAVCLLQSQVFRTHVRRLFGKGAKR</sequence>
<keyword evidence="3 6" id="KW-0812">Transmembrane</keyword>
<dbReference type="Pfam" id="PF02653">
    <property type="entry name" value="BPD_transp_2"/>
    <property type="match status" value="1"/>
</dbReference>
<gene>
    <name evidence="7" type="ORF">FHS27_002541</name>
</gene>
<dbReference type="CDD" id="cd06579">
    <property type="entry name" value="TM_PBP1_transp_AraH_like"/>
    <property type="match status" value="1"/>
</dbReference>
<keyword evidence="7" id="KW-0762">Sugar transport</keyword>
<dbReference type="PANTHER" id="PTHR32196">
    <property type="entry name" value="ABC TRANSPORTER PERMEASE PROTEIN YPHD-RELATED-RELATED"/>
    <property type="match status" value="1"/>
</dbReference>
<evidence type="ECO:0000256" key="1">
    <source>
        <dbReference type="ARBA" id="ARBA00004651"/>
    </source>
</evidence>
<dbReference type="RefSeq" id="WP_184305168.1">
    <property type="nucleotide sequence ID" value="NZ_JACHXU010000007.1"/>
</dbReference>
<feature type="transmembrane region" description="Helical" evidence="6">
    <location>
        <begin position="241"/>
        <end position="260"/>
    </location>
</feature>
<feature type="transmembrane region" description="Helical" evidence="6">
    <location>
        <begin position="331"/>
        <end position="349"/>
    </location>
</feature>
<evidence type="ECO:0000256" key="6">
    <source>
        <dbReference type="SAM" id="Phobius"/>
    </source>
</evidence>
<keyword evidence="2" id="KW-1003">Cell membrane</keyword>
<keyword evidence="7" id="KW-0813">Transport</keyword>
<keyword evidence="5 6" id="KW-0472">Membrane</keyword>
<feature type="transmembrane region" description="Helical" evidence="6">
    <location>
        <begin position="33"/>
        <end position="59"/>
    </location>
</feature>
<dbReference type="GO" id="GO:0022857">
    <property type="term" value="F:transmembrane transporter activity"/>
    <property type="evidence" value="ECO:0007669"/>
    <property type="project" value="InterPro"/>
</dbReference>
<reference evidence="7 8" key="1">
    <citation type="submission" date="2020-08" db="EMBL/GenBank/DDBJ databases">
        <title>Genomic Encyclopedia of Type Strains, Phase III (KMG-III): the genomes of soil and plant-associated and newly described type strains.</title>
        <authorList>
            <person name="Whitman W."/>
        </authorList>
    </citation>
    <scope>NUCLEOTIDE SEQUENCE [LARGE SCALE GENOMIC DNA]</scope>
    <source>
        <strain evidence="7 8">CECT 8075</strain>
    </source>
</reference>
<dbReference type="Proteomes" id="UP000536179">
    <property type="component" value="Unassembled WGS sequence"/>
</dbReference>
<evidence type="ECO:0000313" key="7">
    <source>
        <dbReference type="EMBL" id="MBB3206729.1"/>
    </source>
</evidence>
<comment type="subcellular location">
    <subcellularLocation>
        <location evidence="1">Cell membrane</location>
        <topology evidence="1">Multi-pass membrane protein</topology>
    </subcellularLocation>
</comment>
<evidence type="ECO:0000256" key="4">
    <source>
        <dbReference type="ARBA" id="ARBA00022989"/>
    </source>
</evidence>
<feature type="transmembrane region" description="Helical" evidence="6">
    <location>
        <begin position="71"/>
        <end position="90"/>
    </location>
</feature>
<dbReference type="InterPro" id="IPR001851">
    <property type="entry name" value="ABC_transp_permease"/>
</dbReference>
<feature type="transmembrane region" description="Helical" evidence="6">
    <location>
        <begin position="272"/>
        <end position="292"/>
    </location>
</feature>
<name>A0A7W5DY93_9BACT</name>
<protein>
    <submittedName>
        <fullName evidence="7">Simple sugar transport system permease protein</fullName>
    </submittedName>
</protein>
<keyword evidence="8" id="KW-1185">Reference proteome</keyword>
<dbReference type="AlphaFoldDB" id="A0A7W5DY93"/>
<organism evidence="7 8">
    <name type="scientific">Aporhodopirellula rubra</name>
    <dbReference type="NCBI Taxonomy" id="980271"/>
    <lineage>
        <taxon>Bacteria</taxon>
        <taxon>Pseudomonadati</taxon>
        <taxon>Planctomycetota</taxon>
        <taxon>Planctomycetia</taxon>
        <taxon>Pirellulales</taxon>
        <taxon>Pirellulaceae</taxon>
        <taxon>Aporhodopirellula</taxon>
    </lineage>
</organism>
<feature type="transmembrane region" description="Helical" evidence="6">
    <location>
        <begin position="121"/>
        <end position="145"/>
    </location>
</feature>
<dbReference type="GO" id="GO:0005886">
    <property type="term" value="C:plasma membrane"/>
    <property type="evidence" value="ECO:0007669"/>
    <property type="project" value="UniProtKB-SubCell"/>
</dbReference>
<proteinExistence type="predicted"/>